<proteinExistence type="predicted"/>
<accession>A0A6S6TWP2</accession>
<evidence type="ECO:0000313" key="2">
    <source>
        <dbReference type="EMBL" id="CAA6822547.1"/>
    </source>
</evidence>
<dbReference type="AlphaFoldDB" id="A0A6S6TWP2"/>
<protein>
    <recommendedName>
        <fullName evidence="1">Schlafen AlbA-2 domain-containing protein</fullName>
    </recommendedName>
</protein>
<sequence>MTINEVHTLIAKNESPKLDFKRQWYKKEELKTELIKDIIALANGNIHTIGHPSYLIIGIKENSNGNELYDVETESNLETIKKQLLQNLQKYATPAIHDLTIEKFMISSKNIVVITIPFHPYLIILKEKLRQFSKDTLLYRAGEGTVSADYATRKTFEDAINRYVQKNEDTTNLTTRINKYTPDESEYYGAVDYMKITTKRLQDISSILKFVSQRQKVYNDLITKSANEINLLKKSSNQKNMSQVQKIFKLLSNDTMKYANFINSQLSILSDSRQDIFNSIKKIIELTTNVKVELIHSFYKTEFMKQAPALNLMIHSTSLFKKGLQQNFLTAEMNKSSQVAIKALENLVYETELILQQIEEL</sequence>
<feature type="domain" description="Schlafen AlbA-2" evidence="1">
    <location>
        <begin position="14"/>
        <end position="145"/>
    </location>
</feature>
<dbReference type="Pfam" id="PF04326">
    <property type="entry name" value="SLFN_AlbA_2"/>
    <property type="match status" value="1"/>
</dbReference>
<dbReference type="EMBL" id="CACVAP010000102">
    <property type="protein sequence ID" value="CAA6822547.1"/>
    <property type="molecule type" value="Genomic_DNA"/>
</dbReference>
<organism evidence="2">
    <name type="scientific">uncultured Sulfurovum sp</name>
    <dbReference type="NCBI Taxonomy" id="269237"/>
    <lineage>
        <taxon>Bacteria</taxon>
        <taxon>Pseudomonadati</taxon>
        <taxon>Campylobacterota</taxon>
        <taxon>Epsilonproteobacteria</taxon>
        <taxon>Campylobacterales</taxon>
        <taxon>Sulfurovaceae</taxon>
        <taxon>Sulfurovum</taxon>
        <taxon>environmental samples</taxon>
    </lineage>
</organism>
<dbReference type="InterPro" id="IPR007421">
    <property type="entry name" value="Schlafen_AlbA_2_dom"/>
</dbReference>
<reference evidence="2" key="1">
    <citation type="submission" date="2020-01" db="EMBL/GenBank/DDBJ databases">
        <authorList>
            <person name="Meier V. D."/>
            <person name="Meier V D."/>
        </authorList>
    </citation>
    <scope>NUCLEOTIDE SEQUENCE</scope>
    <source>
        <strain evidence="2">HLG_WM_MAG_06</strain>
    </source>
</reference>
<gene>
    <name evidence="2" type="ORF">HELGO_WM9274</name>
</gene>
<name>A0A6S6TWP2_9BACT</name>
<evidence type="ECO:0000259" key="1">
    <source>
        <dbReference type="Pfam" id="PF04326"/>
    </source>
</evidence>
<dbReference type="Gene3D" id="3.30.950.30">
    <property type="entry name" value="Schlafen, AAA domain"/>
    <property type="match status" value="1"/>
</dbReference>
<dbReference type="InterPro" id="IPR038461">
    <property type="entry name" value="Schlafen_AlbA_2_dom_sf"/>
</dbReference>